<feature type="transmembrane region" description="Helical" evidence="8">
    <location>
        <begin position="694"/>
        <end position="711"/>
    </location>
</feature>
<reference evidence="11" key="1">
    <citation type="journal article" date="2023" name="Insect Mol. Biol.">
        <title>Genome sequencing provides insights into the evolution of gene families encoding plant cell wall-degrading enzymes in longhorned beetles.</title>
        <authorList>
            <person name="Shin N.R."/>
            <person name="Okamura Y."/>
            <person name="Kirsch R."/>
            <person name="Pauchet Y."/>
        </authorList>
    </citation>
    <scope>NUCLEOTIDE SEQUENCE</scope>
    <source>
        <strain evidence="11">MMC_N1</strain>
    </source>
</reference>
<feature type="transmembrane region" description="Helical" evidence="8">
    <location>
        <begin position="124"/>
        <end position="146"/>
    </location>
</feature>
<sequence>MQIKMLGRPRGTHTKQASYTIGLFWRTYTRNKLEEEDLYQVLSSHKSQNLGDELEKHIKEDINKHTTSSIYRILWSCYGKEYLFIGLVQLIMRMIVVTTIPMAISKIVLYFKQGQEEVTERDVYYYAASLIGINFINIIYLHNYLLTITGLGIRVRTAFCSLMYRKCLRLTPSALSDLTTGKIVTLMTKDVGAFETIILYGNDIWIGFAQAALLIPEKTIDVLRDMEDENCPTWSKDMFNPPLKINTNISDKIFGQVADLSSMDVRSSSSLSPPVSAALSEQTLRHALSVVIPLGITESAELHAAVKRIENLLEAEDIFEATKEISDGTSKIILKEVTVAIDEIDIIKNITTENLGYFLQLFNKISFLEKKLDYSRYQEVLRVCGLSFDVEFFKGGNNLIIGDKGINLSKGQKARINLARAVYKDSDIYLLDDCLTALDANVKEYVFRELMEKGKGKQFSKSTEIYQNDMKLNITENVNKSLEENISLSDTFDDENTRLLGKSENSTKENIYREVKKSGKVKGEVYNKYILYGGGYFFSSLIIIFVLMTQFSKSYTEKMVSNWVDLEQNVSQLKVNNFTISSEYEVRSVYSSILTLFSVLVLATTVLSMATALIFFNFTRRASQRLNMAMTEKIVNAVMTFFDNNLLGNILNRFSKDLATVDEQIPFVLYEFIEFLFGFCGIIFLIATVNLRCMVPVLVVLVILFFIRRFYMPTGRNLQRLDTATRSPIIGYLNATLEGLTTIRAFNAQSILTEEFDRHQDLYTSTNFTLKCCVRAFGFALDTSCTIFIAAVVGYFLKFDSGTSVGNVGLAITQSFMLSGLVQYGIRQWADLETKMTSVERILEYTNNEQEKKDAGLRPTMWPSDGKITYENVSLLYHGGTEVLKNMNFAIESKQKIGIVGRTGSGKTSIVSTLFRLYNFEGRITIDDVDIEDVSLEHLRKSIAIIPQDPILFTGTIRANIDPMNLHEDEEVWSAINKVNLRHLITSLDLQIKDSSSNFSEGQKQLFCLARAIVSKNKIIVMDEATANMDEETSILIHETMKQHFSSCTVITIAHRLHTVLNCDKVMVVESGQVVEYDDPNILLKNTSGVFFNMVKSSGLVQR</sequence>
<dbReference type="PANTHER" id="PTHR24223:SF448">
    <property type="entry name" value="FI20146P1-RELATED"/>
    <property type="match status" value="1"/>
</dbReference>
<feature type="transmembrane region" description="Helical" evidence="8">
    <location>
        <begin position="82"/>
        <end position="104"/>
    </location>
</feature>
<evidence type="ECO:0000256" key="3">
    <source>
        <dbReference type="ARBA" id="ARBA00022692"/>
    </source>
</evidence>
<keyword evidence="6 8" id="KW-1133">Transmembrane helix</keyword>
<dbReference type="Pfam" id="PF00005">
    <property type="entry name" value="ABC_tran"/>
    <property type="match status" value="1"/>
</dbReference>
<feature type="transmembrane region" description="Helical" evidence="8">
    <location>
        <begin position="667"/>
        <end position="688"/>
    </location>
</feature>
<gene>
    <name evidence="11" type="ORF">NQ317_017481</name>
</gene>
<dbReference type="InterPro" id="IPR044726">
    <property type="entry name" value="ABCC_6TM_D2"/>
</dbReference>
<dbReference type="InterPro" id="IPR017871">
    <property type="entry name" value="ABC_transporter-like_CS"/>
</dbReference>
<keyword evidence="2" id="KW-0813">Transport</keyword>
<dbReference type="Proteomes" id="UP001162164">
    <property type="component" value="Unassembled WGS sequence"/>
</dbReference>
<feature type="transmembrane region" description="Helical" evidence="8">
    <location>
        <begin position="776"/>
        <end position="796"/>
    </location>
</feature>
<evidence type="ECO:0000313" key="12">
    <source>
        <dbReference type="Proteomes" id="UP001162164"/>
    </source>
</evidence>
<dbReference type="InterPro" id="IPR036640">
    <property type="entry name" value="ABC1_TM_sf"/>
</dbReference>
<feature type="transmembrane region" description="Helical" evidence="8">
    <location>
        <begin position="593"/>
        <end position="618"/>
    </location>
</feature>
<dbReference type="SUPFAM" id="SSF90123">
    <property type="entry name" value="ABC transporter transmembrane region"/>
    <property type="match status" value="2"/>
</dbReference>
<evidence type="ECO:0000256" key="1">
    <source>
        <dbReference type="ARBA" id="ARBA00004141"/>
    </source>
</evidence>
<dbReference type="Pfam" id="PF00664">
    <property type="entry name" value="ABC_membrane"/>
    <property type="match status" value="2"/>
</dbReference>
<dbReference type="PROSITE" id="PS00211">
    <property type="entry name" value="ABC_TRANSPORTER_1"/>
    <property type="match status" value="1"/>
</dbReference>
<evidence type="ECO:0000256" key="4">
    <source>
        <dbReference type="ARBA" id="ARBA00022741"/>
    </source>
</evidence>
<comment type="caution">
    <text evidence="11">The sequence shown here is derived from an EMBL/GenBank/DDBJ whole genome shotgun (WGS) entry which is preliminary data.</text>
</comment>
<feature type="domain" description="ABC transporter" evidence="9">
    <location>
        <begin position="260"/>
        <end position="525"/>
    </location>
</feature>
<dbReference type="PROSITE" id="PS50929">
    <property type="entry name" value="ABC_TM1F"/>
    <property type="match status" value="1"/>
</dbReference>
<dbReference type="InterPro" id="IPR027417">
    <property type="entry name" value="P-loop_NTPase"/>
</dbReference>
<dbReference type="Gene3D" id="3.40.50.300">
    <property type="entry name" value="P-loop containing nucleotide triphosphate hydrolases"/>
    <property type="match status" value="2"/>
</dbReference>
<evidence type="ECO:0000256" key="7">
    <source>
        <dbReference type="ARBA" id="ARBA00023136"/>
    </source>
</evidence>
<feature type="transmembrane region" description="Helical" evidence="8">
    <location>
        <begin position="529"/>
        <end position="551"/>
    </location>
</feature>
<dbReference type="InterPro" id="IPR050173">
    <property type="entry name" value="ABC_transporter_C-like"/>
</dbReference>
<organism evidence="11 12">
    <name type="scientific">Molorchus minor</name>
    <dbReference type="NCBI Taxonomy" id="1323400"/>
    <lineage>
        <taxon>Eukaryota</taxon>
        <taxon>Metazoa</taxon>
        <taxon>Ecdysozoa</taxon>
        <taxon>Arthropoda</taxon>
        <taxon>Hexapoda</taxon>
        <taxon>Insecta</taxon>
        <taxon>Pterygota</taxon>
        <taxon>Neoptera</taxon>
        <taxon>Endopterygota</taxon>
        <taxon>Coleoptera</taxon>
        <taxon>Polyphaga</taxon>
        <taxon>Cucujiformia</taxon>
        <taxon>Chrysomeloidea</taxon>
        <taxon>Cerambycidae</taxon>
        <taxon>Lamiinae</taxon>
        <taxon>Monochamini</taxon>
        <taxon>Molorchus</taxon>
    </lineage>
</organism>
<dbReference type="EMBL" id="JAPWTJ010000404">
    <property type="protein sequence ID" value="KAJ8978758.1"/>
    <property type="molecule type" value="Genomic_DNA"/>
</dbReference>
<keyword evidence="4" id="KW-0547">Nucleotide-binding</keyword>
<dbReference type="InterPro" id="IPR003439">
    <property type="entry name" value="ABC_transporter-like_ATP-bd"/>
</dbReference>
<dbReference type="PROSITE" id="PS50893">
    <property type="entry name" value="ABC_TRANSPORTER_2"/>
    <property type="match status" value="2"/>
</dbReference>
<name>A0ABQ9JMA1_9CUCU</name>
<keyword evidence="3 8" id="KW-0812">Transmembrane</keyword>
<dbReference type="CDD" id="cd18580">
    <property type="entry name" value="ABC_6TM_ABCC_D2"/>
    <property type="match status" value="1"/>
</dbReference>
<evidence type="ECO:0000256" key="8">
    <source>
        <dbReference type="SAM" id="Phobius"/>
    </source>
</evidence>
<dbReference type="SMART" id="SM00382">
    <property type="entry name" value="AAA"/>
    <property type="match status" value="1"/>
</dbReference>
<dbReference type="CDD" id="cd03244">
    <property type="entry name" value="ABCC_MRP_domain2"/>
    <property type="match status" value="1"/>
</dbReference>
<keyword evidence="7 8" id="KW-0472">Membrane</keyword>
<evidence type="ECO:0000259" key="9">
    <source>
        <dbReference type="PROSITE" id="PS50893"/>
    </source>
</evidence>
<dbReference type="InterPro" id="IPR011527">
    <property type="entry name" value="ABC1_TM_dom"/>
</dbReference>
<keyword evidence="12" id="KW-1185">Reference proteome</keyword>
<evidence type="ECO:0000256" key="2">
    <source>
        <dbReference type="ARBA" id="ARBA00022448"/>
    </source>
</evidence>
<dbReference type="PANTHER" id="PTHR24223">
    <property type="entry name" value="ATP-BINDING CASSETTE SUB-FAMILY C"/>
    <property type="match status" value="1"/>
</dbReference>
<feature type="domain" description="ABC transmembrane type-1" evidence="10">
    <location>
        <begin position="593"/>
        <end position="834"/>
    </location>
</feature>
<evidence type="ECO:0000313" key="11">
    <source>
        <dbReference type="EMBL" id="KAJ8978758.1"/>
    </source>
</evidence>
<feature type="domain" description="ABC transporter" evidence="9">
    <location>
        <begin position="868"/>
        <end position="1096"/>
    </location>
</feature>
<proteinExistence type="predicted"/>
<evidence type="ECO:0000256" key="5">
    <source>
        <dbReference type="ARBA" id="ARBA00022840"/>
    </source>
</evidence>
<dbReference type="InterPro" id="IPR003593">
    <property type="entry name" value="AAA+_ATPase"/>
</dbReference>
<protein>
    <submittedName>
        <fullName evidence="11">Uncharacterized protein</fullName>
    </submittedName>
</protein>
<accession>A0ABQ9JMA1</accession>
<evidence type="ECO:0000256" key="6">
    <source>
        <dbReference type="ARBA" id="ARBA00022989"/>
    </source>
</evidence>
<comment type="subcellular location">
    <subcellularLocation>
        <location evidence="1">Membrane</location>
        <topology evidence="1">Multi-pass membrane protein</topology>
    </subcellularLocation>
</comment>
<dbReference type="SUPFAM" id="SSF52540">
    <property type="entry name" value="P-loop containing nucleoside triphosphate hydrolases"/>
    <property type="match status" value="2"/>
</dbReference>
<evidence type="ECO:0000259" key="10">
    <source>
        <dbReference type="PROSITE" id="PS50929"/>
    </source>
</evidence>
<dbReference type="Gene3D" id="1.20.1560.10">
    <property type="entry name" value="ABC transporter type 1, transmembrane domain"/>
    <property type="match status" value="2"/>
</dbReference>
<keyword evidence="5" id="KW-0067">ATP-binding</keyword>